<accession>A0A975D0N4</accession>
<dbReference type="Gene3D" id="3.40.30.10">
    <property type="entry name" value="Glutaredoxin"/>
    <property type="match status" value="1"/>
</dbReference>
<organism evidence="3 4">
    <name type="scientific">Rhizorhabdus wittichii</name>
    <dbReference type="NCBI Taxonomy" id="160791"/>
    <lineage>
        <taxon>Bacteria</taxon>
        <taxon>Pseudomonadati</taxon>
        <taxon>Pseudomonadota</taxon>
        <taxon>Alphaproteobacteria</taxon>
        <taxon>Sphingomonadales</taxon>
        <taxon>Sphingomonadaceae</taxon>
        <taxon>Rhizorhabdus</taxon>
    </lineage>
</organism>
<sequence>MSSSADERKGSATMTIQLYAHPFSSYCQKAKTALYEKGIAFEEKMLDGSEPNAGEFAALWPVGKFPVAVDDGQLVFEATGIIEHVEARFPDAPRLIPADPLAAAEVRMWDRFFDNYVAYPQQRLVYIAIGREHDDGGDRWRAALDTAYALLDERMRDREWVAGDFGLADCSAAPQLLYADWSHAIPETYAALRAYRARLLARPSYARALDEARPYRHFFPLGAPEGRD</sequence>
<dbReference type="SUPFAM" id="SSF47616">
    <property type="entry name" value="GST C-terminal domain-like"/>
    <property type="match status" value="1"/>
</dbReference>
<dbReference type="InterPro" id="IPR004045">
    <property type="entry name" value="Glutathione_S-Trfase_N"/>
</dbReference>
<dbReference type="CDD" id="cd00570">
    <property type="entry name" value="GST_N_family"/>
    <property type="match status" value="1"/>
</dbReference>
<evidence type="ECO:0000313" key="3">
    <source>
        <dbReference type="EMBL" id="QTH20676.1"/>
    </source>
</evidence>
<protein>
    <submittedName>
        <fullName evidence="3">Glutathione S-transferase family protein</fullName>
    </submittedName>
</protein>
<feature type="domain" description="GST N-terminal" evidence="1">
    <location>
        <begin position="14"/>
        <end position="93"/>
    </location>
</feature>
<reference evidence="3" key="1">
    <citation type="submission" date="2020-07" db="EMBL/GenBank/DDBJ databases">
        <authorList>
            <person name="Camacho E."/>
        </authorList>
    </citation>
    <scope>NUCLEOTIDE SEQUENCE</scope>
    <source>
        <strain evidence="3">MPO218</strain>
    </source>
</reference>
<dbReference type="RefSeq" id="WP_208632247.1">
    <property type="nucleotide sequence ID" value="NZ_CP059319.1"/>
</dbReference>
<dbReference type="PROSITE" id="PS50405">
    <property type="entry name" value="GST_CTER"/>
    <property type="match status" value="1"/>
</dbReference>
<evidence type="ECO:0000259" key="2">
    <source>
        <dbReference type="PROSITE" id="PS50405"/>
    </source>
</evidence>
<dbReference type="CDD" id="cd00299">
    <property type="entry name" value="GST_C_family"/>
    <property type="match status" value="1"/>
</dbReference>
<dbReference type="PROSITE" id="PS51354">
    <property type="entry name" value="GLUTAREDOXIN_2"/>
    <property type="match status" value="1"/>
</dbReference>
<dbReference type="InterPro" id="IPR010987">
    <property type="entry name" value="Glutathione-S-Trfase_C-like"/>
</dbReference>
<dbReference type="SFLD" id="SFLDS00019">
    <property type="entry name" value="Glutathione_Transferase_(cytos"/>
    <property type="match status" value="1"/>
</dbReference>
<proteinExistence type="predicted"/>
<dbReference type="PANTHER" id="PTHR44051:SF8">
    <property type="entry name" value="GLUTATHIONE S-TRANSFERASE GSTA"/>
    <property type="match status" value="1"/>
</dbReference>
<dbReference type="InterPro" id="IPR036282">
    <property type="entry name" value="Glutathione-S-Trfase_C_sf"/>
</dbReference>
<dbReference type="SFLD" id="SFLDG00358">
    <property type="entry name" value="Main_(cytGST)"/>
    <property type="match status" value="1"/>
</dbReference>
<dbReference type="Pfam" id="PF13417">
    <property type="entry name" value="GST_N_3"/>
    <property type="match status" value="1"/>
</dbReference>
<dbReference type="InterPro" id="IPR040079">
    <property type="entry name" value="Glutathione_S-Trfase"/>
</dbReference>
<gene>
    <name evidence="3" type="ORF">HRJ34_20410</name>
</gene>
<dbReference type="Proteomes" id="UP000664914">
    <property type="component" value="Chromosome"/>
</dbReference>
<evidence type="ECO:0000259" key="1">
    <source>
        <dbReference type="PROSITE" id="PS50404"/>
    </source>
</evidence>
<dbReference type="Gene3D" id="1.20.1050.10">
    <property type="match status" value="1"/>
</dbReference>
<reference evidence="3" key="2">
    <citation type="submission" date="2021-04" db="EMBL/GenBank/DDBJ databases">
        <title>Isolation and genomic analysis of the ibuprofen-degrading bacterium Sphingomonas strain MPO218.</title>
        <authorList>
            <person name="Aulestia M."/>
            <person name="Flores A."/>
            <person name="Mangas E.L."/>
            <person name="Perez-Pulido A.J."/>
            <person name="Santero E."/>
            <person name="Camacho E.M."/>
        </authorList>
    </citation>
    <scope>NUCLEOTIDE SEQUENCE</scope>
    <source>
        <strain evidence="3">MPO218</strain>
    </source>
</reference>
<dbReference type="InterPro" id="IPR036249">
    <property type="entry name" value="Thioredoxin-like_sf"/>
</dbReference>
<dbReference type="SUPFAM" id="SSF52833">
    <property type="entry name" value="Thioredoxin-like"/>
    <property type="match status" value="1"/>
</dbReference>
<evidence type="ECO:0000313" key="4">
    <source>
        <dbReference type="Proteomes" id="UP000664914"/>
    </source>
</evidence>
<dbReference type="EMBL" id="CP059319">
    <property type="protein sequence ID" value="QTH20676.1"/>
    <property type="molecule type" value="Genomic_DNA"/>
</dbReference>
<name>A0A975D0N4_9SPHN</name>
<dbReference type="PROSITE" id="PS50404">
    <property type="entry name" value="GST_NTER"/>
    <property type="match status" value="1"/>
</dbReference>
<feature type="domain" description="GST C-terminal" evidence="2">
    <location>
        <begin position="99"/>
        <end position="218"/>
    </location>
</feature>
<dbReference type="PANTHER" id="PTHR44051">
    <property type="entry name" value="GLUTATHIONE S-TRANSFERASE-RELATED"/>
    <property type="match status" value="1"/>
</dbReference>
<dbReference type="AlphaFoldDB" id="A0A975D0N4"/>